<evidence type="ECO:0000313" key="3">
    <source>
        <dbReference type="Proteomes" id="UP000275777"/>
    </source>
</evidence>
<accession>A0A447T9Q4</accession>
<dbReference type="AlphaFoldDB" id="A0A447T9Q4"/>
<evidence type="ECO:0000256" key="1">
    <source>
        <dbReference type="SAM" id="MobiDB-lite"/>
    </source>
</evidence>
<proteinExistence type="predicted"/>
<dbReference type="EMBL" id="LR134182">
    <property type="protein sequence ID" value="VEB41589.1"/>
    <property type="molecule type" value="Genomic_DNA"/>
</dbReference>
<reference evidence="2 3" key="1">
    <citation type="submission" date="2018-12" db="EMBL/GenBank/DDBJ databases">
        <authorList>
            <consortium name="Pathogen Informatics"/>
        </authorList>
    </citation>
    <scope>NUCLEOTIDE SEQUENCE [LARGE SCALE GENOMIC DNA]</scope>
    <source>
        <strain evidence="2 3">NCTC9695</strain>
    </source>
</reference>
<protein>
    <submittedName>
        <fullName evidence="2">Uncharacterized protein</fullName>
    </submittedName>
</protein>
<name>A0A447T9Q4_CHRVL</name>
<sequence>MPTLPCSVSDTESPTGWTKQLISVALRSVPAAELMRPPGMKPWSSASKNSGSKRAGSFSSSASARATRWRTSLTLCSPFLAYFSSNTSREMSCSAMAAMFSCCMERSSF</sequence>
<dbReference type="Proteomes" id="UP000275777">
    <property type="component" value="Chromosome"/>
</dbReference>
<gene>
    <name evidence="2" type="ORF">NCTC9695_02022</name>
</gene>
<organism evidence="2 3">
    <name type="scientific">Chromobacterium violaceum</name>
    <dbReference type="NCBI Taxonomy" id="536"/>
    <lineage>
        <taxon>Bacteria</taxon>
        <taxon>Pseudomonadati</taxon>
        <taxon>Pseudomonadota</taxon>
        <taxon>Betaproteobacteria</taxon>
        <taxon>Neisseriales</taxon>
        <taxon>Chromobacteriaceae</taxon>
        <taxon>Chromobacterium</taxon>
    </lineage>
</organism>
<evidence type="ECO:0000313" key="2">
    <source>
        <dbReference type="EMBL" id="VEB41589.1"/>
    </source>
</evidence>
<feature type="compositionally biased region" description="Low complexity" evidence="1">
    <location>
        <begin position="50"/>
        <end position="68"/>
    </location>
</feature>
<feature type="region of interest" description="Disordered" evidence="1">
    <location>
        <begin position="35"/>
        <end position="68"/>
    </location>
</feature>